<dbReference type="Gene3D" id="3.30.470.20">
    <property type="entry name" value="ATP-grasp fold, B domain"/>
    <property type="match status" value="1"/>
</dbReference>
<dbReference type="GO" id="GO:0003989">
    <property type="term" value="F:acetyl-CoA carboxylase activity"/>
    <property type="evidence" value="ECO:0007669"/>
    <property type="project" value="InterPro"/>
</dbReference>
<sequence length="521" mass="58176">MMQWQQRVQMPPPSLLASPGIELGTPLEIGMGVPLHRIKWIRTLYGEPPSSDTLIDFENPTRKPMPYGHVIAARITSENPDEGFKPSSGGLQELNFRSSKNVWGYFSVAASGGLHEFADSQFGHCFSWGETREDACQNLVVALKELSIRGDFRTIVEYLVSLLEKEDFMKNRFDTNWLDELIAERVKPGKPDTMLAVVCGALHVADQVILNSFQSFQNSLERGQVLPAHTLNNAVEVELILDGIKYVVQATKTGASSYFLSLNDSCKEAEVHRMNDGGLLLSVDGASYTTYMKEEIDSLRIVIGNQTCIFEKENDPTVLRSSSAGKLLGYLVEDGGHVFAGQAYAEIEVMKMVTTLTVNESGCIWYSKRPGAVLDAGTIIARLDVDDPTRVTKAQLFSGSFAPNPDMALPSVPLKLNQVFAAAKATLENILQGGLILFRDYGLYDMAQLRFKKGRCLAQNFYVRGDGTRVYFFTQEEVHKLMESAGLKKLQNLMDKRLQVNRGKQVTMYRVWIQAKYQKPR</sequence>
<dbReference type="InterPro" id="IPR005482">
    <property type="entry name" value="Biotin_COase_C"/>
</dbReference>
<dbReference type="SMART" id="SM00878">
    <property type="entry name" value="Biotin_carb_C"/>
    <property type="match status" value="1"/>
</dbReference>
<dbReference type="PANTHER" id="PTHR45728:SF3">
    <property type="entry name" value="ACETYL-COA CARBOXYLASE"/>
    <property type="match status" value="1"/>
</dbReference>
<dbReference type="InterPro" id="IPR011053">
    <property type="entry name" value="Single_hybrid_motif"/>
</dbReference>
<accession>A0A7R8X7K2</accession>
<dbReference type="Pfam" id="PF21385">
    <property type="entry name" value="ACCA_BT"/>
    <property type="match status" value="1"/>
</dbReference>
<dbReference type="InterPro" id="IPR029063">
    <property type="entry name" value="SAM-dependent_MTases_sf"/>
</dbReference>
<evidence type="ECO:0000259" key="5">
    <source>
        <dbReference type="PROSITE" id="PS50979"/>
    </source>
</evidence>
<dbReference type="AlphaFoldDB" id="A0A7R8X7K2"/>
<dbReference type="Pfam" id="PF00364">
    <property type="entry name" value="Biotin_lipoyl"/>
    <property type="match status" value="1"/>
</dbReference>
<dbReference type="PROSITE" id="PS00188">
    <property type="entry name" value="BIOTIN"/>
    <property type="match status" value="1"/>
</dbReference>
<organism evidence="6">
    <name type="scientific">Darwinula stevensoni</name>
    <dbReference type="NCBI Taxonomy" id="69355"/>
    <lineage>
        <taxon>Eukaryota</taxon>
        <taxon>Metazoa</taxon>
        <taxon>Ecdysozoa</taxon>
        <taxon>Arthropoda</taxon>
        <taxon>Crustacea</taxon>
        <taxon>Oligostraca</taxon>
        <taxon>Ostracoda</taxon>
        <taxon>Podocopa</taxon>
        <taxon>Podocopida</taxon>
        <taxon>Darwinulocopina</taxon>
        <taxon>Darwinuloidea</taxon>
        <taxon>Darwinulidae</taxon>
        <taxon>Darwinula</taxon>
    </lineage>
</organism>
<dbReference type="SUPFAM" id="SSF51230">
    <property type="entry name" value="Single hybrid motif"/>
    <property type="match status" value="1"/>
</dbReference>
<keyword evidence="3" id="KW-0067">ATP-binding</keyword>
<evidence type="ECO:0000256" key="3">
    <source>
        <dbReference type="ARBA" id="ARBA00022840"/>
    </source>
</evidence>
<dbReference type="InterPro" id="IPR049074">
    <property type="entry name" value="ACCA_BT"/>
</dbReference>
<reference evidence="6" key="1">
    <citation type="submission" date="2020-11" db="EMBL/GenBank/DDBJ databases">
        <authorList>
            <person name="Tran Van P."/>
        </authorList>
    </citation>
    <scope>NUCLEOTIDE SEQUENCE</scope>
</reference>
<evidence type="ECO:0000256" key="4">
    <source>
        <dbReference type="ARBA" id="ARBA00023267"/>
    </source>
</evidence>
<name>A0A7R8X7K2_9CRUS</name>
<evidence type="ECO:0000313" key="7">
    <source>
        <dbReference type="Proteomes" id="UP000677054"/>
    </source>
</evidence>
<proteinExistence type="predicted"/>
<protein>
    <recommendedName>
        <fullName evidence="5">Biotin carboxylation domain-containing protein</fullName>
    </recommendedName>
</protein>
<dbReference type="PROSITE" id="PS50979">
    <property type="entry name" value="BC"/>
    <property type="match status" value="1"/>
</dbReference>
<evidence type="ECO:0000256" key="2">
    <source>
        <dbReference type="ARBA" id="ARBA00022741"/>
    </source>
</evidence>
<keyword evidence="4" id="KW-0092">Biotin</keyword>
<dbReference type="CDD" id="cd06850">
    <property type="entry name" value="biotinyl_domain"/>
    <property type="match status" value="1"/>
</dbReference>
<dbReference type="Proteomes" id="UP000677054">
    <property type="component" value="Unassembled WGS sequence"/>
</dbReference>
<dbReference type="InterPro" id="IPR049076">
    <property type="entry name" value="ACCA"/>
</dbReference>
<dbReference type="GO" id="GO:0005524">
    <property type="term" value="F:ATP binding"/>
    <property type="evidence" value="ECO:0007669"/>
    <property type="project" value="UniProtKB-KW"/>
</dbReference>
<gene>
    <name evidence="6" type="ORF">DSTB1V02_LOCUS5135</name>
</gene>
<dbReference type="InterPro" id="IPR013537">
    <property type="entry name" value="AcCoA_COase_cen"/>
</dbReference>
<evidence type="ECO:0000313" key="6">
    <source>
        <dbReference type="EMBL" id="CAD7245261.1"/>
    </source>
</evidence>
<keyword evidence="2" id="KW-0547">Nucleotide-binding</keyword>
<dbReference type="Gene3D" id="2.40.50.100">
    <property type="match status" value="1"/>
</dbReference>
<dbReference type="InterPro" id="IPR011054">
    <property type="entry name" value="Rudment_hybrid_motif"/>
</dbReference>
<dbReference type="GO" id="GO:0006633">
    <property type="term" value="P:fatty acid biosynthetic process"/>
    <property type="evidence" value="ECO:0007669"/>
    <property type="project" value="InterPro"/>
</dbReference>
<dbReference type="GO" id="GO:0005739">
    <property type="term" value="C:mitochondrion"/>
    <property type="evidence" value="ECO:0007669"/>
    <property type="project" value="TreeGrafter"/>
</dbReference>
<dbReference type="Pfam" id="PF02785">
    <property type="entry name" value="Biotin_carb_C"/>
    <property type="match status" value="1"/>
</dbReference>
<dbReference type="Pfam" id="PF08326">
    <property type="entry name" value="ACC_central"/>
    <property type="match status" value="1"/>
</dbReference>
<evidence type="ECO:0000256" key="1">
    <source>
        <dbReference type="ARBA" id="ARBA00022598"/>
    </source>
</evidence>
<dbReference type="EMBL" id="CAJPEV010000818">
    <property type="protein sequence ID" value="CAG0888809.1"/>
    <property type="molecule type" value="Genomic_DNA"/>
</dbReference>
<feature type="domain" description="Biotin carboxylation" evidence="5">
    <location>
        <begin position="1"/>
        <end position="183"/>
    </location>
</feature>
<dbReference type="SUPFAM" id="SSF53335">
    <property type="entry name" value="S-adenosyl-L-methionine-dependent methyltransferases"/>
    <property type="match status" value="1"/>
</dbReference>
<dbReference type="InterPro" id="IPR001882">
    <property type="entry name" value="Biotin_BS"/>
</dbReference>
<dbReference type="EMBL" id="LR900335">
    <property type="protein sequence ID" value="CAD7245261.1"/>
    <property type="molecule type" value="Genomic_DNA"/>
</dbReference>
<dbReference type="PANTHER" id="PTHR45728">
    <property type="entry name" value="ACETYL-COA CARBOXYLASE, ISOFORM A"/>
    <property type="match status" value="1"/>
</dbReference>
<dbReference type="OrthoDB" id="417697at2759"/>
<dbReference type="SUPFAM" id="SSF51246">
    <property type="entry name" value="Rudiment single hybrid motif"/>
    <property type="match status" value="1"/>
</dbReference>
<keyword evidence="7" id="KW-1185">Reference proteome</keyword>
<dbReference type="InterPro" id="IPR000089">
    <property type="entry name" value="Biotin_lipoyl"/>
</dbReference>
<dbReference type="FunFam" id="2.40.50.100:FF:000005">
    <property type="entry name" value="Acetyl-CoA carboxylase 1"/>
    <property type="match status" value="1"/>
</dbReference>
<dbReference type="InterPro" id="IPR011764">
    <property type="entry name" value="Biotin_carboxylation_dom"/>
</dbReference>
<keyword evidence="1" id="KW-0436">Ligase</keyword>